<reference evidence="1" key="2">
    <citation type="journal article" date="2015" name="Data Brief">
        <title>Shoot transcriptome of the giant reed, Arundo donax.</title>
        <authorList>
            <person name="Barrero R.A."/>
            <person name="Guerrero F.D."/>
            <person name="Moolhuijzen P."/>
            <person name="Goolsby J.A."/>
            <person name="Tidwell J."/>
            <person name="Bellgard S.E."/>
            <person name="Bellgard M.I."/>
        </authorList>
    </citation>
    <scope>NUCLEOTIDE SEQUENCE</scope>
    <source>
        <tissue evidence="1">Shoot tissue taken approximately 20 cm above the soil surface</tissue>
    </source>
</reference>
<sequence length="59" mass="6921">MASDLSSSKSMRHREKPDLPMILCPDSKWRKVVELMAMIERNMGRIFYICLNHKGWLGL</sequence>
<organism evidence="1">
    <name type="scientific">Arundo donax</name>
    <name type="common">Giant reed</name>
    <name type="synonym">Donax arundinaceus</name>
    <dbReference type="NCBI Taxonomy" id="35708"/>
    <lineage>
        <taxon>Eukaryota</taxon>
        <taxon>Viridiplantae</taxon>
        <taxon>Streptophyta</taxon>
        <taxon>Embryophyta</taxon>
        <taxon>Tracheophyta</taxon>
        <taxon>Spermatophyta</taxon>
        <taxon>Magnoliopsida</taxon>
        <taxon>Liliopsida</taxon>
        <taxon>Poales</taxon>
        <taxon>Poaceae</taxon>
        <taxon>PACMAD clade</taxon>
        <taxon>Arundinoideae</taxon>
        <taxon>Arundineae</taxon>
        <taxon>Arundo</taxon>
    </lineage>
</organism>
<evidence type="ECO:0000313" key="1">
    <source>
        <dbReference type="EMBL" id="JAD54090.1"/>
    </source>
</evidence>
<accession>A0A0A9AYZ7</accession>
<proteinExistence type="predicted"/>
<dbReference type="EMBL" id="GBRH01243805">
    <property type="protein sequence ID" value="JAD54090.1"/>
    <property type="molecule type" value="Transcribed_RNA"/>
</dbReference>
<name>A0A0A9AYZ7_ARUDO</name>
<reference evidence="1" key="1">
    <citation type="submission" date="2014-09" db="EMBL/GenBank/DDBJ databases">
        <authorList>
            <person name="Magalhaes I.L.F."/>
            <person name="Oliveira U."/>
            <person name="Santos F.R."/>
            <person name="Vidigal T.H.D.A."/>
            <person name="Brescovit A.D."/>
            <person name="Santos A.J."/>
        </authorList>
    </citation>
    <scope>NUCLEOTIDE SEQUENCE</scope>
    <source>
        <tissue evidence="1">Shoot tissue taken approximately 20 cm above the soil surface</tissue>
    </source>
</reference>
<dbReference type="AlphaFoldDB" id="A0A0A9AYZ7"/>
<protein>
    <submittedName>
        <fullName evidence="1">Uncharacterized protein</fullName>
    </submittedName>
</protein>